<evidence type="ECO:0000313" key="10">
    <source>
        <dbReference type="RefSeq" id="XP_033533503.1"/>
    </source>
</evidence>
<dbReference type="SUPFAM" id="SSF75304">
    <property type="entry name" value="Amidase signature (AS) enzymes"/>
    <property type="match status" value="1"/>
</dbReference>
<evidence type="ECO:0000256" key="4">
    <source>
        <dbReference type="ARBA" id="ARBA00022801"/>
    </source>
</evidence>
<feature type="active site" description="Charge relay system" evidence="5">
    <location>
        <position position="209"/>
    </location>
</feature>
<keyword evidence="4" id="KW-0378">Hydrolase</keyword>
<dbReference type="EC" id="3.5.1.4" evidence="3"/>
<feature type="binding site" evidence="6">
    <location>
        <begin position="230"/>
        <end position="233"/>
    </location>
    <ligand>
        <name>substrate</name>
    </ligand>
</feature>
<proteinExistence type="inferred from homology"/>
<dbReference type="PIRSF" id="PIRSF001221">
    <property type="entry name" value="Amidase_fungi"/>
    <property type="match status" value="1"/>
</dbReference>
<dbReference type="EMBL" id="ML975159">
    <property type="protein sequence ID" value="KAF1811872.1"/>
    <property type="molecule type" value="Genomic_DNA"/>
</dbReference>
<feature type="binding site" evidence="6">
    <location>
        <position position="209"/>
    </location>
    <ligand>
        <name>substrate</name>
    </ligand>
</feature>
<feature type="active site" description="Charge relay system" evidence="5">
    <location>
        <position position="134"/>
    </location>
</feature>
<dbReference type="InterPro" id="IPR036928">
    <property type="entry name" value="AS_sf"/>
</dbReference>
<evidence type="ECO:0000256" key="5">
    <source>
        <dbReference type="PIRSR" id="PIRSR001221-1"/>
    </source>
</evidence>
<sequence length="535" mass="57825">MSNQGWEAIAAAKRKALSDSIPSEWRIPADIFPAETQEDVTGFPKSSGWFTEKELEITGSTATQLLQKLASGELKSEEVTKAFCKRAAAAHQLTNCLSETLFAAALDTARSLDEHLARTGKPIGPLHGLPISLKDNFNLKGIDSTVGFIAYVNDPAKYDSVLAEILRGAGAVFYVKTNVPTAMMIAESVNNVFGRTVHPRNRNLTSGGSSGGESALIAFGGSVVGVGSDIGGSLRIPAACTGIFTLRPSSGRFPTTRCRAGLAGQEAVLSVNGPMTPNLNDLELYCKTVVGAEPWISDPRCIPIPWRSAELPQKLKIGVLWNDGMVTPTPPVKRALEHTVQKLKAAGHELVDWSHEDHAELLSVLARSFVSDGGKSVRETLKGTGEPFREEMSAYEQAKEVGGYDMWQLHIQRNEIQKRYLDRWNNAGIDVLLLPTTPFATVKNGQFKHVGYTGVYNVLDYAATSFPTGLSVDQDADKATGAGFKPLTSIDEEINSEYDAQAVLGMPISLQLVARRLEEEKVIEATKVVLDALSK</sequence>
<dbReference type="OrthoDB" id="6428749at2759"/>
<evidence type="ECO:0000256" key="3">
    <source>
        <dbReference type="ARBA" id="ARBA00012922"/>
    </source>
</evidence>
<name>A0A6G1G1L3_9PEZI</name>
<dbReference type="GO" id="GO:0004040">
    <property type="term" value="F:amidase activity"/>
    <property type="evidence" value="ECO:0007669"/>
    <property type="project" value="UniProtKB-EC"/>
</dbReference>
<dbReference type="PANTHER" id="PTHR46072">
    <property type="entry name" value="AMIDASE-RELATED-RELATED"/>
    <property type="match status" value="1"/>
</dbReference>
<dbReference type="PROSITE" id="PS00571">
    <property type="entry name" value="AMIDASES"/>
    <property type="match status" value="1"/>
</dbReference>
<organism evidence="8">
    <name type="scientific">Eremomyces bilateralis CBS 781.70</name>
    <dbReference type="NCBI Taxonomy" id="1392243"/>
    <lineage>
        <taxon>Eukaryota</taxon>
        <taxon>Fungi</taxon>
        <taxon>Dikarya</taxon>
        <taxon>Ascomycota</taxon>
        <taxon>Pezizomycotina</taxon>
        <taxon>Dothideomycetes</taxon>
        <taxon>Dothideomycetes incertae sedis</taxon>
        <taxon>Eremomycetales</taxon>
        <taxon>Eremomycetaceae</taxon>
        <taxon>Eremomyces</taxon>
    </lineage>
</organism>
<reference evidence="10" key="3">
    <citation type="submission" date="2025-04" db="UniProtKB">
        <authorList>
            <consortium name="RefSeq"/>
        </authorList>
    </citation>
    <scope>IDENTIFICATION</scope>
    <source>
        <strain evidence="10">CBS 781.70</strain>
    </source>
</reference>
<evidence type="ECO:0000313" key="9">
    <source>
        <dbReference type="Proteomes" id="UP000504638"/>
    </source>
</evidence>
<reference evidence="8 10" key="1">
    <citation type="submission" date="2020-01" db="EMBL/GenBank/DDBJ databases">
        <authorList>
            <consortium name="DOE Joint Genome Institute"/>
            <person name="Haridas S."/>
            <person name="Albert R."/>
            <person name="Binder M."/>
            <person name="Bloem J."/>
            <person name="Labutti K."/>
            <person name="Salamov A."/>
            <person name="Andreopoulos B."/>
            <person name="Baker S.E."/>
            <person name="Barry K."/>
            <person name="Bills G."/>
            <person name="Bluhm B.H."/>
            <person name="Cannon C."/>
            <person name="Castanera R."/>
            <person name="Culley D.E."/>
            <person name="Daum C."/>
            <person name="Ezra D."/>
            <person name="Gonzalez J.B."/>
            <person name="Henrissat B."/>
            <person name="Kuo A."/>
            <person name="Liang C."/>
            <person name="Lipzen A."/>
            <person name="Lutzoni F."/>
            <person name="Magnuson J."/>
            <person name="Mondo S."/>
            <person name="Nolan M."/>
            <person name="Ohm R."/>
            <person name="Pangilinan J."/>
            <person name="Park H.-J."/>
            <person name="Ramirez L."/>
            <person name="Alfaro M."/>
            <person name="Sun H."/>
            <person name="Tritt A."/>
            <person name="Yoshinaga Y."/>
            <person name="Zwiers L.-H."/>
            <person name="Turgeon B.G."/>
            <person name="Goodwin S.B."/>
            <person name="Spatafora J.W."/>
            <person name="Crous P.W."/>
            <person name="Grigoriev I.V."/>
        </authorList>
    </citation>
    <scope>NUCLEOTIDE SEQUENCE</scope>
    <source>
        <strain evidence="8 10">CBS 781.70</strain>
    </source>
</reference>
<dbReference type="Proteomes" id="UP000504638">
    <property type="component" value="Unplaced"/>
</dbReference>
<keyword evidence="9" id="KW-1185">Reference proteome</keyword>
<reference evidence="10" key="2">
    <citation type="submission" date="2020-04" db="EMBL/GenBank/DDBJ databases">
        <authorList>
            <consortium name="NCBI Genome Project"/>
        </authorList>
    </citation>
    <scope>NUCLEOTIDE SEQUENCE</scope>
    <source>
        <strain evidence="10">CBS 781.70</strain>
    </source>
</reference>
<evidence type="ECO:0000259" key="7">
    <source>
        <dbReference type="Pfam" id="PF01425"/>
    </source>
</evidence>
<dbReference type="InterPro" id="IPR023631">
    <property type="entry name" value="Amidase_dom"/>
</dbReference>
<dbReference type="PANTHER" id="PTHR46072:SF11">
    <property type="entry name" value="AMIDASE-RELATED"/>
    <property type="match status" value="1"/>
</dbReference>
<protein>
    <recommendedName>
        <fullName evidence="3">amidase</fullName>
        <ecNumber evidence="3">3.5.1.4</ecNumber>
    </recommendedName>
</protein>
<evidence type="ECO:0000256" key="6">
    <source>
        <dbReference type="PIRSR" id="PIRSR001221-2"/>
    </source>
</evidence>
<feature type="domain" description="Amidase" evidence="7">
    <location>
        <begin position="78"/>
        <end position="522"/>
    </location>
</feature>
<feature type="active site" description="Acyl-ester intermediate" evidence="5">
    <location>
        <position position="233"/>
    </location>
</feature>
<dbReference type="InterPro" id="IPR020556">
    <property type="entry name" value="Amidase_CS"/>
</dbReference>
<dbReference type="Gene3D" id="3.90.1300.10">
    <property type="entry name" value="Amidase signature (AS) domain"/>
    <property type="match status" value="1"/>
</dbReference>
<dbReference type="RefSeq" id="XP_033533503.1">
    <property type="nucleotide sequence ID" value="XM_033676446.1"/>
</dbReference>
<dbReference type="GeneID" id="54417016"/>
<evidence type="ECO:0000256" key="2">
    <source>
        <dbReference type="ARBA" id="ARBA00009199"/>
    </source>
</evidence>
<evidence type="ECO:0000256" key="1">
    <source>
        <dbReference type="ARBA" id="ARBA00001311"/>
    </source>
</evidence>
<comment type="catalytic activity">
    <reaction evidence="1">
        <text>a monocarboxylic acid amide + H2O = a monocarboxylate + NH4(+)</text>
        <dbReference type="Rhea" id="RHEA:12020"/>
        <dbReference type="ChEBI" id="CHEBI:15377"/>
        <dbReference type="ChEBI" id="CHEBI:28938"/>
        <dbReference type="ChEBI" id="CHEBI:35757"/>
        <dbReference type="ChEBI" id="CHEBI:83628"/>
        <dbReference type="EC" id="3.5.1.4"/>
    </reaction>
</comment>
<comment type="similarity">
    <text evidence="2">Belongs to the amidase family.</text>
</comment>
<feature type="binding site" evidence="6">
    <location>
        <position position="183"/>
    </location>
    <ligand>
        <name>substrate</name>
    </ligand>
</feature>
<dbReference type="Pfam" id="PF01425">
    <property type="entry name" value="Amidase"/>
    <property type="match status" value="1"/>
</dbReference>
<accession>A0A6G1G1L3</accession>
<gene>
    <name evidence="8 10" type="ORF">P152DRAFT_398191</name>
</gene>
<evidence type="ECO:0000313" key="8">
    <source>
        <dbReference type="EMBL" id="KAF1811872.1"/>
    </source>
</evidence>
<dbReference type="AlphaFoldDB" id="A0A6G1G1L3"/>